<proteinExistence type="predicted"/>
<feature type="domain" description="F-box" evidence="1">
    <location>
        <begin position="52"/>
        <end position="112"/>
    </location>
</feature>
<dbReference type="EMBL" id="JASBNA010000018">
    <property type="protein sequence ID" value="KAK7686088.1"/>
    <property type="molecule type" value="Genomic_DNA"/>
</dbReference>
<accession>A0AAW0G7V8</accession>
<evidence type="ECO:0000313" key="2">
    <source>
        <dbReference type="EMBL" id="KAK7686088.1"/>
    </source>
</evidence>
<gene>
    <name evidence="2" type="ORF">QCA50_010900</name>
</gene>
<name>A0AAW0G7V8_9APHY</name>
<dbReference type="Proteomes" id="UP001385951">
    <property type="component" value="Unassembled WGS sequence"/>
</dbReference>
<dbReference type="SUPFAM" id="SSF52047">
    <property type="entry name" value="RNI-like"/>
    <property type="match status" value="1"/>
</dbReference>
<dbReference type="Gene3D" id="1.20.1280.50">
    <property type="match status" value="1"/>
</dbReference>
<reference evidence="2 3" key="1">
    <citation type="submission" date="2022-09" db="EMBL/GenBank/DDBJ databases">
        <authorList>
            <person name="Palmer J.M."/>
        </authorList>
    </citation>
    <scope>NUCLEOTIDE SEQUENCE [LARGE SCALE GENOMIC DNA]</scope>
    <source>
        <strain evidence="2 3">DSM 7382</strain>
    </source>
</reference>
<sequence>MSYFTAENLLTRIDGHHEVIRGLRKEIEKQNDAISHYKGCLNLVRPLINTLLPKELLAEIFREYMLICTPPGYHEMSMTASHDLDHPPYEWLKVAHVCRYWRSIALSHATLFAYVLLNRPLSKSRTEVAKEWLSHSGVAPIHTVGVLNENGPLWEPIIEHLPHIVNLDILLPNSQSEVSWPVSPLMKTVSCKLPEDEETRQLESNILDKFLGCLQSLESLAIDTASCQAIDWTRSPLPPSLRKLKVRSWTVLDADDVNRLISMLAKLTSLGTLEMEKLLPLISDPIVGPELPVTKPTIRVLRLSGGIIPVITITKLIACSHIIQISIDTILGDDTENAALFRTFFETLASEYQTHFLSLRHAKLEVGWSRHRRTYLVNFKGWPLRYSCVNKESPSVDITVYAEDRGRLHELVNILCDTIYPSLDSLESLNIVLSHNNFDRDDEVIVTSCCHQLQGLRTLHLDAERSLLFAFMTSIGSRHGDILFPNLDSLHVICYNRRGFTAGHILRTRDLLTRRARRDAKPLEHLTLESIEEKEQWINTEIEEELEMLRELVGSLTIIGEGKGSSD</sequence>
<keyword evidence="3" id="KW-1185">Reference proteome</keyword>
<comment type="caution">
    <text evidence="2">The sequence shown here is derived from an EMBL/GenBank/DDBJ whole genome shotgun (WGS) entry which is preliminary data.</text>
</comment>
<protein>
    <recommendedName>
        <fullName evidence="1">F-box domain-containing protein</fullName>
    </recommendedName>
</protein>
<evidence type="ECO:0000313" key="3">
    <source>
        <dbReference type="Proteomes" id="UP001385951"/>
    </source>
</evidence>
<evidence type="ECO:0000259" key="1">
    <source>
        <dbReference type="Pfam" id="PF12937"/>
    </source>
</evidence>
<dbReference type="InterPro" id="IPR001810">
    <property type="entry name" value="F-box_dom"/>
</dbReference>
<dbReference type="AlphaFoldDB" id="A0AAW0G7V8"/>
<organism evidence="2 3">
    <name type="scientific">Cerrena zonata</name>
    <dbReference type="NCBI Taxonomy" id="2478898"/>
    <lineage>
        <taxon>Eukaryota</taxon>
        <taxon>Fungi</taxon>
        <taxon>Dikarya</taxon>
        <taxon>Basidiomycota</taxon>
        <taxon>Agaricomycotina</taxon>
        <taxon>Agaricomycetes</taxon>
        <taxon>Polyporales</taxon>
        <taxon>Cerrenaceae</taxon>
        <taxon>Cerrena</taxon>
    </lineage>
</organism>
<dbReference type="Pfam" id="PF12937">
    <property type="entry name" value="F-box-like"/>
    <property type="match status" value="1"/>
</dbReference>